<organism evidence="2 3">
    <name type="scientific">Sphingomonas agrestis</name>
    <dbReference type="NCBI Taxonomy" id="3080540"/>
    <lineage>
        <taxon>Bacteria</taxon>
        <taxon>Pseudomonadati</taxon>
        <taxon>Pseudomonadota</taxon>
        <taxon>Alphaproteobacteria</taxon>
        <taxon>Sphingomonadales</taxon>
        <taxon>Sphingomonadaceae</taxon>
        <taxon>Sphingomonas</taxon>
    </lineage>
</organism>
<proteinExistence type="predicted"/>
<evidence type="ECO:0000313" key="3">
    <source>
        <dbReference type="Proteomes" id="UP001273531"/>
    </source>
</evidence>
<reference evidence="2 3" key="1">
    <citation type="submission" date="2023-10" db="EMBL/GenBank/DDBJ databases">
        <title>Sphingomonas sp. HF-S4 16S ribosomal RNA gene Genome sequencing and assembly.</title>
        <authorList>
            <person name="Lee H."/>
        </authorList>
    </citation>
    <scope>NUCLEOTIDE SEQUENCE [LARGE SCALE GENOMIC DNA]</scope>
    <source>
        <strain evidence="2 3">HF-S4</strain>
    </source>
</reference>
<dbReference type="SUPFAM" id="SSF52540">
    <property type="entry name" value="P-loop containing nucleoside triphosphate hydrolases"/>
    <property type="match status" value="1"/>
</dbReference>
<dbReference type="Gene3D" id="3.40.50.300">
    <property type="entry name" value="P-loop containing nucleotide triphosphate hydrolases"/>
    <property type="match status" value="1"/>
</dbReference>
<sequence length="543" mass="60779">MQFVTERAMARQSEPGTITIAPSSDSWNNFGERILVEIAVQPRSDSPFSHERLTLRGFFGFVEKQGGRSDTLHLHDAVDQNPDVPVPADQLPVYFTMLPDMASYRRIVSNLGPEEARLALRAMNDIVEADDRPVNRPWLRAARESQVFLNAFLRHSEPYFTWKNAAPILRGVEYEELDRISDGLHIKFRLAGRPNDHDLTFRFADGDAVLPQRFAIVIGKNGVGKSQTLAQIVDAALAGKPKLTDIRGDRPLFNRILGFYPSATITSVLPSDRRKRARVWYRRFSMVSGRSRQTTSDLIVQLARSIEGIGGTSRYDIFLKAITAIDGFRELVLRTKSGERGPVPVYGLNRGAEQETVRRYASINIRSEPVRMIDGRTYPLSSGELSFLRFAALAGLYIENGTLLLFDEPETHLHPNFISQFVALLDGLLAQTGSAAILATHSVYFVREAVEEQVTVLRSGEDRAIRAETPTLKTFGADVGAISYFVFGEDQPSRLALDVENKIIAQTASWETMFETYKDRVSLDLLGEIRARVEGTDREADGQ</sequence>
<name>A0ABU3YA63_9SPHN</name>
<accession>A0ABU3YA63</accession>
<dbReference type="InterPro" id="IPR003959">
    <property type="entry name" value="ATPase_AAA_core"/>
</dbReference>
<dbReference type="Pfam" id="PF13304">
    <property type="entry name" value="AAA_21"/>
    <property type="match status" value="1"/>
</dbReference>
<dbReference type="RefSeq" id="WP_317227345.1">
    <property type="nucleotide sequence ID" value="NZ_JAWJEJ010000001.1"/>
</dbReference>
<dbReference type="EMBL" id="JAWJEJ010000001">
    <property type="protein sequence ID" value="MDV3458274.1"/>
    <property type="molecule type" value="Genomic_DNA"/>
</dbReference>
<protein>
    <submittedName>
        <fullName evidence="2">AAA family ATPase</fullName>
    </submittedName>
</protein>
<dbReference type="PANTHER" id="PTHR43581:SF4">
    <property type="entry name" value="ATP_GTP PHOSPHATASE"/>
    <property type="match status" value="1"/>
</dbReference>
<gene>
    <name evidence="2" type="ORF">RZN05_14850</name>
</gene>
<comment type="caution">
    <text evidence="2">The sequence shown here is derived from an EMBL/GenBank/DDBJ whole genome shotgun (WGS) entry which is preliminary data.</text>
</comment>
<evidence type="ECO:0000313" key="2">
    <source>
        <dbReference type="EMBL" id="MDV3458274.1"/>
    </source>
</evidence>
<dbReference type="PANTHER" id="PTHR43581">
    <property type="entry name" value="ATP/GTP PHOSPHATASE"/>
    <property type="match status" value="1"/>
</dbReference>
<dbReference type="Proteomes" id="UP001273531">
    <property type="component" value="Unassembled WGS sequence"/>
</dbReference>
<dbReference type="InterPro" id="IPR027417">
    <property type="entry name" value="P-loop_NTPase"/>
</dbReference>
<dbReference type="InterPro" id="IPR051396">
    <property type="entry name" value="Bact_Antivir_Def_Nuclease"/>
</dbReference>
<feature type="domain" description="ATPase AAA-type core" evidence="1">
    <location>
        <begin position="380"/>
        <end position="446"/>
    </location>
</feature>
<evidence type="ECO:0000259" key="1">
    <source>
        <dbReference type="Pfam" id="PF13304"/>
    </source>
</evidence>
<keyword evidence="3" id="KW-1185">Reference proteome</keyword>